<dbReference type="PANTHER" id="PTHR43381">
    <property type="entry name" value="TRANSLATION INITIATION FACTOR IF-2-RELATED"/>
    <property type="match status" value="1"/>
</dbReference>
<evidence type="ECO:0000256" key="10">
    <source>
        <dbReference type="ARBA" id="ARBA00044200"/>
    </source>
</evidence>
<dbReference type="InterPro" id="IPR036925">
    <property type="entry name" value="TIF_IF2_dom3_sf"/>
</dbReference>
<dbReference type="InterPro" id="IPR009000">
    <property type="entry name" value="Transl_B-barrel_sf"/>
</dbReference>
<dbReference type="GO" id="GO:0003924">
    <property type="term" value="F:GTPase activity"/>
    <property type="evidence" value="ECO:0007669"/>
    <property type="project" value="InterPro"/>
</dbReference>
<dbReference type="Gene3D" id="3.40.50.300">
    <property type="entry name" value="P-loop containing nucleotide triphosphate hydrolases"/>
    <property type="match status" value="1"/>
</dbReference>
<feature type="compositionally biased region" description="Basic and acidic residues" evidence="12">
    <location>
        <begin position="262"/>
        <end position="273"/>
    </location>
</feature>
<dbReference type="Proteomes" id="UP000266861">
    <property type="component" value="Unassembled WGS sequence"/>
</dbReference>
<evidence type="ECO:0000256" key="12">
    <source>
        <dbReference type="SAM" id="MobiDB-lite"/>
    </source>
</evidence>
<evidence type="ECO:0000256" key="5">
    <source>
        <dbReference type="ARBA" id="ARBA00022917"/>
    </source>
</evidence>
<organism evidence="14 15">
    <name type="scientific">Diversispora epigaea</name>
    <dbReference type="NCBI Taxonomy" id="1348612"/>
    <lineage>
        <taxon>Eukaryota</taxon>
        <taxon>Fungi</taxon>
        <taxon>Fungi incertae sedis</taxon>
        <taxon>Mucoromycota</taxon>
        <taxon>Glomeromycotina</taxon>
        <taxon>Glomeromycetes</taxon>
        <taxon>Diversisporales</taxon>
        <taxon>Diversisporaceae</taxon>
        <taxon>Diversispora</taxon>
    </lineage>
</organism>
<dbReference type="HAMAP" id="MF_00100_B">
    <property type="entry name" value="IF_2_B"/>
    <property type="match status" value="1"/>
</dbReference>
<reference evidence="14 15" key="1">
    <citation type="submission" date="2018-08" db="EMBL/GenBank/DDBJ databases">
        <title>Genome and evolution of the arbuscular mycorrhizal fungus Diversispora epigaea (formerly Glomus versiforme) and its bacterial endosymbionts.</title>
        <authorList>
            <person name="Sun X."/>
            <person name="Fei Z."/>
            <person name="Harrison M."/>
        </authorList>
    </citation>
    <scope>NUCLEOTIDE SEQUENCE [LARGE SCALE GENOMIC DNA]</scope>
    <source>
        <strain evidence="14 15">IT104</strain>
    </source>
</reference>
<evidence type="ECO:0000256" key="6">
    <source>
        <dbReference type="ARBA" id="ARBA00022946"/>
    </source>
</evidence>
<dbReference type="AlphaFoldDB" id="A0A397IX91"/>
<evidence type="ECO:0000256" key="8">
    <source>
        <dbReference type="ARBA" id="ARBA00023134"/>
    </source>
</evidence>
<comment type="subcellular location">
    <subcellularLocation>
        <location evidence="1">Mitochondrion</location>
    </subcellularLocation>
</comment>
<evidence type="ECO:0000256" key="4">
    <source>
        <dbReference type="ARBA" id="ARBA00022741"/>
    </source>
</evidence>
<comment type="similarity">
    <text evidence="2">Belongs to the TRAFAC class translation factor GTPase superfamily. Classic translation factor GTPase family. IF-2 subfamily.</text>
</comment>
<sequence length="1077" mass="120485">MLNFSRTRVKIWHIEPHTISLLSIKSYRRPPIIQPGSERWVEVDGSEDFDAETALRNFRSNTENLNKSKLNNVIIDNEKINNDDNNNNEEKNNTITTTTSTSSLSSEGINNDKKNEENRNETKEIKLSETKWAKSSLKESLRDTLSREKKPNRNLYGNDDDGGGGGGGGGGEWSIGRSEGNNYNRLEGNYRNNRNYNNNNNNYNNNYNNNNERPRFNRFSSSPSSSSSSTTTTTTTTNSKFSSGLLDNLKFNNSGGIGGGERSTRRSVFDDLKLGGIGGGNDPFPVNPIGSKWQRPKSKEIFNRSTESKSQNSGKSTFDFLQDNKQQERPTPPPPFNRFFQKKQQTLPSLGKSKELISQMEPPEDVSNIVGEISNDIEQEKQRARQKFGMKKDKAVTSIESRKFNKTMKKENIEEEGEEEDFDMEFEFERSKKKKQPIIQELPKIKKEIYLPEAISVSNLAKLIGERLAPFEQKLRVLGIEYTTHDHLLNAEEASLIAMEYDLSPVVNSEAAIDLYSKPIPNDMSKYPLRPPIVTIMGHVDHGKTTLLDSLRKSTVAAGEAGGITQHIGAFSVTLPSKKTITFLDTPGHAAFSAMRARGAHVTDIVVLVVAADDGIMPQTIEAIKHAKDAGVPMVVAINKIDRHDANASKVRESLLAHGVELEEYNGDTQSVEISALKSQGLDVLEESIITLAELSEYRAEVDIEAEGNIIESQVERGKGNVATILVKRGTLKQGDNIVAGTSWCKVRLMTNDKGESLKEALPGTPVKVMGWKNLPKAGDEVLQAKDEELAKIVVNNRLLKEERERQIKDLEVINEKRRQRKKEIEEKHASARNFKKEVWMFHKGLLKEYPTMESPFENKEQESSEEEKIKQLSVIVKADVSGSVEAVVNSLDSMGNDEVCVNVIDFGVGDINESDVIKASASKSLIYGFNVKANSKVMGIAQSEHVDIITHNIIYKLLDDVKLRLSQMLPPIIETHVMGEATILKIFEINIRSKEFKSIAGCRITDGIVTKNQKVRVMRNDLQVWEGFLESLKQVKTDIPEAKKGLECGMSFEGFKEFKEGDTIQSITIKEVPRSL</sequence>
<dbReference type="EMBL" id="PQFF01000143">
    <property type="protein sequence ID" value="RHZ79018.1"/>
    <property type="molecule type" value="Genomic_DNA"/>
</dbReference>
<keyword evidence="8" id="KW-0342">GTP-binding</keyword>
<keyword evidence="3" id="KW-0396">Initiation factor</keyword>
<gene>
    <name evidence="14" type="ORF">Glove_152g37</name>
</gene>
<dbReference type="SUPFAM" id="SSF52156">
    <property type="entry name" value="Initiation factor IF2/eIF5b, domain 3"/>
    <property type="match status" value="1"/>
</dbReference>
<dbReference type="Gene3D" id="2.40.30.10">
    <property type="entry name" value="Translation factors"/>
    <property type="match status" value="2"/>
</dbReference>
<feature type="domain" description="Tr-type G" evidence="13">
    <location>
        <begin position="529"/>
        <end position="697"/>
    </location>
</feature>
<dbReference type="InterPro" id="IPR044145">
    <property type="entry name" value="IF2_II"/>
</dbReference>
<feature type="compositionally biased region" description="Low complexity" evidence="12">
    <location>
        <begin position="180"/>
        <end position="239"/>
    </location>
</feature>
<dbReference type="PANTHER" id="PTHR43381:SF20">
    <property type="entry name" value="TRANSLATION INITIATION FACTOR IF-2, MITOCHONDRIAL"/>
    <property type="match status" value="1"/>
</dbReference>
<dbReference type="GO" id="GO:0005525">
    <property type="term" value="F:GTP binding"/>
    <property type="evidence" value="ECO:0007669"/>
    <property type="project" value="UniProtKB-KW"/>
</dbReference>
<dbReference type="Pfam" id="PF00009">
    <property type="entry name" value="GTP_EFTU"/>
    <property type="match status" value="1"/>
</dbReference>
<dbReference type="InterPro" id="IPR053905">
    <property type="entry name" value="EF-G-like_DII"/>
</dbReference>
<dbReference type="CDD" id="cd01887">
    <property type="entry name" value="IF2_eIF5B"/>
    <property type="match status" value="1"/>
</dbReference>
<dbReference type="SUPFAM" id="SSF50447">
    <property type="entry name" value="Translation proteins"/>
    <property type="match status" value="2"/>
</dbReference>
<evidence type="ECO:0000256" key="11">
    <source>
        <dbReference type="SAM" id="Coils"/>
    </source>
</evidence>
<dbReference type="FunFam" id="3.40.50.10050:FF:000001">
    <property type="entry name" value="Translation initiation factor IF-2"/>
    <property type="match status" value="1"/>
</dbReference>
<feature type="compositionally biased region" description="Gly residues" evidence="12">
    <location>
        <begin position="163"/>
        <end position="173"/>
    </location>
</feature>
<evidence type="ECO:0000256" key="3">
    <source>
        <dbReference type="ARBA" id="ARBA00022540"/>
    </source>
</evidence>
<feature type="compositionally biased region" description="Basic and acidic residues" evidence="12">
    <location>
        <begin position="110"/>
        <end position="151"/>
    </location>
</feature>
<dbReference type="Pfam" id="PF11987">
    <property type="entry name" value="IF-2"/>
    <property type="match status" value="1"/>
</dbReference>
<feature type="compositionally biased region" description="Low complexity" evidence="12">
    <location>
        <begin position="93"/>
        <end position="109"/>
    </location>
</feature>
<dbReference type="OrthoDB" id="361630at2759"/>
<dbReference type="InterPro" id="IPR027417">
    <property type="entry name" value="P-loop_NTPase"/>
</dbReference>
<keyword evidence="11" id="KW-0175">Coiled coil</keyword>
<dbReference type="Pfam" id="PF04760">
    <property type="entry name" value="IF2_N"/>
    <property type="match status" value="1"/>
</dbReference>
<dbReference type="GO" id="GO:0003743">
    <property type="term" value="F:translation initiation factor activity"/>
    <property type="evidence" value="ECO:0007669"/>
    <property type="project" value="UniProtKB-KW"/>
</dbReference>
<dbReference type="NCBIfam" id="TIGR00231">
    <property type="entry name" value="small_GTP"/>
    <property type="match status" value="1"/>
</dbReference>
<dbReference type="CDD" id="cd03692">
    <property type="entry name" value="mtIF2_IVc"/>
    <property type="match status" value="1"/>
</dbReference>
<comment type="function">
    <text evidence="9">One of the essential components for the initiation of protein synthesis. Protects formylmethionyl-tRNA from spontaneous hydrolysis and promotes its binding to the 30S ribosomal subunits. Also involved in the hydrolysis of GTP during the formation of the 70S ribosomal complex.</text>
</comment>
<evidence type="ECO:0000259" key="13">
    <source>
        <dbReference type="PROSITE" id="PS51722"/>
    </source>
</evidence>
<name>A0A397IX91_9GLOM</name>
<dbReference type="FunFam" id="2.40.30.10:FF:000008">
    <property type="entry name" value="Translation initiation factor IF-2"/>
    <property type="match status" value="1"/>
</dbReference>
<protein>
    <recommendedName>
        <fullName evidence="10">Translation initiation factor IF-2, mitochondrial</fullName>
    </recommendedName>
</protein>
<dbReference type="InterPro" id="IPR015760">
    <property type="entry name" value="TIF_IF2"/>
</dbReference>
<dbReference type="CDD" id="cd03702">
    <property type="entry name" value="IF2_mtIF2_II"/>
    <property type="match status" value="1"/>
</dbReference>
<proteinExistence type="inferred from homology"/>
<dbReference type="InterPro" id="IPR000795">
    <property type="entry name" value="T_Tr_GTP-bd_dom"/>
</dbReference>
<keyword evidence="15" id="KW-1185">Reference proteome</keyword>
<dbReference type="Gene3D" id="3.40.50.10050">
    <property type="entry name" value="Translation initiation factor IF- 2, domain 3"/>
    <property type="match status" value="1"/>
</dbReference>
<evidence type="ECO:0000256" key="7">
    <source>
        <dbReference type="ARBA" id="ARBA00023128"/>
    </source>
</evidence>
<dbReference type="InterPro" id="IPR006847">
    <property type="entry name" value="IF2_N"/>
</dbReference>
<dbReference type="GO" id="GO:0005739">
    <property type="term" value="C:mitochondrion"/>
    <property type="evidence" value="ECO:0007669"/>
    <property type="project" value="UniProtKB-SubCell"/>
</dbReference>
<dbReference type="InterPro" id="IPR023115">
    <property type="entry name" value="TIF_IF2_dom3"/>
</dbReference>
<evidence type="ECO:0000256" key="2">
    <source>
        <dbReference type="ARBA" id="ARBA00007733"/>
    </source>
</evidence>
<feature type="compositionally biased region" description="Basic and acidic residues" evidence="12">
    <location>
        <begin position="79"/>
        <end position="92"/>
    </location>
</feature>
<feature type="compositionally biased region" description="Polar residues" evidence="12">
    <location>
        <begin position="303"/>
        <end position="316"/>
    </location>
</feature>
<keyword evidence="7" id="KW-0496">Mitochondrion</keyword>
<comment type="caution">
    <text evidence="14">The sequence shown here is derived from an EMBL/GenBank/DDBJ whole genome shotgun (WGS) entry which is preliminary data.</text>
</comment>
<dbReference type="SUPFAM" id="SSF52540">
    <property type="entry name" value="P-loop containing nucleoside triphosphate hydrolases"/>
    <property type="match status" value="1"/>
</dbReference>
<evidence type="ECO:0000256" key="9">
    <source>
        <dbReference type="ARBA" id="ARBA00025162"/>
    </source>
</evidence>
<feature type="coiled-coil region" evidence="11">
    <location>
        <begin position="797"/>
        <end position="828"/>
    </location>
</feature>
<evidence type="ECO:0000313" key="15">
    <source>
        <dbReference type="Proteomes" id="UP000266861"/>
    </source>
</evidence>
<evidence type="ECO:0000256" key="1">
    <source>
        <dbReference type="ARBA" id="ARBA00004173"/>
    </source>
</evidence>
<dbReference type="PROSITE" id="PS51722">
    <property type="entry name" value="G_TR_2"/>
    <property type="match status" value="1"/>
</dbReference>
<dbReference type="FunFam" id="3.40.50.300:FF:000019">
    <property type="entry name" value="Translation initiation factor IF-2"/>
    <property type="match status" value="1"/>
</dbReference>
<dbReference type="InterPro" id="IPR000178">
    <property type="entry name" value="TF_IF2_bacterial-like"/>
</dbReference>
<keyword evidence="6" id="KW-0809">Transit peptide</keyword>
<feature type="region of interest" description="Disordered" evidence="12">
    <location>
        <begin position="79"/>
        <end position="317"/>
    </location>
</feature>
<dbReference type="FunFam" id="2.40.30.10:FF:000007">
    <property type="entry name" value="Translation initiation factor IF-2"/>
    <property type="match status" value="1"/>
</dbReference>
<dbReference type="InterPro" id="IPR005225">
    <property type="entry name" value="Small_GTP-bd"/>
</dbReference>
<keyword evidence="5" id="KW-0648">Protein biosynthesis</keyword>
<keyword evidence="4" id="KW-0547">Nucleotide-binding</keyword>
<accession>A0A397IX91</accession>
<evidence type="ECO:0000313" key="14">
    <source>
        <dbReference type="EMBL" id="RHZ79018.1"/>
    </source>
</evidence>
<dbReference type="Pfam" id="PF22042">
    <property type="entry name" value="EF-G_D2"/>
    <property type="match status" value="1"/>
</dbReference>
<dbReference type="STRING" id="1348612.A0A397IX91"/>